<reference evidence="3" key="1">
    <citation type="submission" date="2021-03" db="EMBL/GenBank/DDBJ databases">
        <title>Complete Genome of Pseudoalteromonas xiamenensis STKMTI.2, a new potential marine bacterium producing anti-Vibrio compounds.</title>
        <authorList>
            <person name="Handayani D.P."/>
            <person name="Isnansetyo A."/>
            <person name="Istiqomah I."/>
            <person name="Jumina J."/>
        </authorList>
    </citation>
    <scope>NUCLEOTIDE SEQUENCE</scope>
    <source>
        <strain evidence="3">STKMTI.2</strain>
    </source>
</reference>
<organism evidence="3 4">
    <name type="scientific">Pseudoalteromonas xiamenensis</name>
    <dbReference type="NCBI Taxonomy" id="882626"/>
    <lineage>
        <taxon>Bacteria</taxon>
        <taxon>Pseudomonadati</taxon>
        <taxon>Pseudomonadota</taxon>
        <taxon>Gammaproteobacteria</taxon>
        <taxon>Alteromonadales</taxon>
        <taxon>Pseudoalteromonadaceae</taxon>
        <taxon>Pseudoalteromonas</taxon>
    </lineage>
</organism>
<dbReference type="KEGG" id="pxi:J5O05_04665"/>
<accession>A0A975DI79</accession>
<dbReference type="EMBL" id="CP072133">
    <property type="protein sequence ID" value="QTH72182.1"/>
    <property type="molecule type" value="Genomic_DNA"/>
</dbReference>
<evidence type="ECO:0000256" key="1">
    <source>
        <dbReference type="ARBA" id="ARBA00007689"/>
    </source>
</evidence>
<evidence type="ECO:0000313" key="3">
    <source>
        <dbReference type="EMBL" id="QTH72182.1"/>
    </source>
</evidence>
<comment type="similarity">
    <text evidence="1">Belongs to the YciI family.</text>
</comment>
<dbReference type="Pfam" id="PF03795">
    <property type="entry name" value="YCII"/>
    <property type="match status" value="1"/>
</dbReference>
<dbReference type="InterPro" id="IPR005545">
    <property type="entry name" value="YCII"/>
</dbReference>
<gene>
    <name evidence="3" type="ORF">J5O05_04665</name>
</gene>
<proteinExistence type="inferred from homology"/>
<dbReference type="PANTHER" id="PTHR37828">
    <property type="entry name" value="GSR2449 PROTEIN"/>
    <property type="match status" value="1"/>
</dbReference>
<dbReference type="PANTHER" id="PTHR37828:SF1">
    <property type="entry name" value="YCII-RELATED DOMAIN-CONTAINING PROTEIN"/>
    <property type="match status" value="1"/>
</dbReference>
<dbReference type="Proteomes" id="UP000664904">
    <property type="component" value="Chromosome"/>
</dbReference>
<protein>
    <submittedName>
        <fullName evidence="3">GTP cyclohydrolase</fullName>
    </submittedName>
</protein>
<dbReference type="AlphaFoldDB" id="A0A975DI79"/>
<evidence type="ECO:0000259" key="2">
    <source>
        <dbReference type="Pfam" id="PF03795"/>
    </source>
</evidence>
<dbReference type="Gene3D" id="3.30.70.1060">
    <property type="entry name" value="Dimeric alpha+beta barrel"/>
    <property type="match status" value="1"/>
</dbReference>
<evidence type="ECO:0000313" key="4">
    <source>
        <dbReference type="Proteomes" id="UP000664904"/>
    </source>
</evidence>
<dbReference type="RefSeq" id="WP_208843804.1">
    <property type="nucleotide sequence ID" value="NZ_CP072133.1"/>
</dbReference>
<dbReference type="InterPro" id="IPR011008">
    <property type="entry name" value="Dimeric_a/b-barrel"/>
</dbReference>
<feature type="domain" description="YCII-related" evidence="2">
    <location>
        <begin position="1"/>
        <end position="81"/>
    </location>
</feature>
<keyword evidence="4" id="KW-1185">Reference proteome</keyword>
<dbReference type="SUPFAM" id="SSF54909">
    <property type="entry name" value="Dimeric alpha+beta barrel"/>
    <property type="match status" value="1"/>
</dbReference>
<name>A0A975DI79_9GAMM</name>
<sequence length="96" mass="10858">MFIVNITYQTPLEEIEKHLEAHIAFLDKYYEADVFLLSGRKNPRTGGVILARADSQVALQAILAEDPFYAHAVARYDVIEFVATKTAEPLVYLKES</sequence>